<name>A0A803XP91_MELGA</name>
<dbReference type="InParanoid" id="A0A803XP91"/>
<evidence type="ECO:0008006" key="7">
    <source>
        <dbReference type="Google" id="ProtNLM"/>
    </source>
</evidence>
<comment type="subcellular location">
    <subcellularLocation>
        <location evidence="1">Membrane</location>
        <topology evidence="1">Multi-pass membrane protein</topology>
    </subcellularLocation>
</comment>
<dbReference type="InterPro" id="IPR004031">
    <property type="entry name" value="PMP22/EMP/MP20/Claudin"/>
</dbReference>
<keyword evidence="3" id="KW-1133">Transmembrane helix</keyword>
<evidence type="ECO:0000256" key="3">
    <source>
        <dbReference type="ARBA" id="ARBA00022989"/>
    </source>
</evidence>
<reference evidence="5" key="1">
    <citation type="journal article" date="2010" name="PLoS Biol.">
        <title>Multi-platform next-generation sequencing of the domestic turkey (Meleagris gallopavo): genome assembly and analysis.</title>
        <authorList>
            <person name="Dalloul R.A."/>
            <person name="Long J.A."/>
            <person name="Zimin A.V."/>
            <person name="Aslam L."/>
            <person name="Beal K."/>
            <person name="Blomberg L.A."/>
            <person name="Bouffard P."/>
            <person name="Burt D.W."/>
            <person name="Crasta O."/>
            <person name="Crooijmans R.P."/>
            <person name="Cooper K."/>
            <person name="Coulombe R.A."/>
            <person name="De S."/>
            <person name="Delany M.E."/>
            <person name="Dodgson J.B."/>
            <person name="Dong J.J."/>
            <person name="Evans C."/>
            <person name="Frederickson K.M."/>
            <person name="Flicek P."/>
            <person name="Florea L."/>
            <person name="Folkerts O."/>
            <person name="Groenen M.A."/>
            <person name="Harkins T.T."/>
            <person name="Herrero J."/>
            <person name="Hoffmann S."/>
            <person name="Megens H.J."/>
            <person name="Jiang A."/>
            <person name="de Jong P."/>
            <person name="Kaiser P."/>
            <person name="Kim H."/>
            <person name="Kim K.W."/>
            <person name="Kim S."/>
            <person name="Langenberger D."/>
            <person name="Lee M.K."/>
            <person name="Lee T."/>
            <person name="Mane S."/>
            <person name="Marcais G."/>
            <person name="Marz M."/>
            <person name="McElroy A.P."/>
            <person name="Modise T."/>
            <person name="Nefedov M."/>
            <person name="Notredame C."/>
            <person name="Paton I.R."/>
            <person name="Payne W.S."/>
            <person name="Pertea G."/>
            <person name="Prickett D."/>
            <person name="Puiu D."/>
            <person name="Qioa D."/>
            <person name="Raineri E."/>
            <person name="Ruffier M."/>
            <person name="Salzberg S.L."/>
            <person name="Schatz M.C."/>
            <person name="Scheuring C."/>
            <person name="Schmidt C.J."/>
            <person name="Schroeder S."/>
            <person name="Searle S.M."/>
            <person name="Smith E.J."/>
            <person name="Smith J."/>
            <person name="Sonstegard T.S."/>
            <person name="Stadler P.F."/>
            <person name="Tafer H."/>
            <person name="Tu Z.J."/>
            <person name="Van Tassell C.P."/>
            <person name="Vilella A.J."/>
            <person name="Williams K.P."/>
            <person name="Yorke J.A."/>
            <person name="Zhang L."/>
            <person name="Zhang H.B."/>
            <person name="Zhang X."/>
            <person name="Zhang Y."/>
            <person name="Reed K.M."/>
        </authorList>
    </citation>
    <scope>NUCLEOTIDE SEQUENCE [LARGE SCALE GENOMIC DNA]</scope>
</reference>
<sequence length="55" mass="6145">MGLLLAAVSSLHISVLVLLFAATLDKVWWVLPDGQSVSLWYHCVALQHNALRCRE</sequence>
<dbReference type="AlphaFoldDB" id="A0A803XP91"/>
<reference evidence="5" key="3">
    <citation type="submission" date="2025-09" db="UniProtKB">
        <authorList>
            <consortium name="Ensembl"/>
        </authorList>
    </citation>
    <scope>IDENTIFICATION</scope>
</reference>
<evidence type="ECO:0000256" key="1">
    <source>
        <dbReference type="ARBA" id="ARBA00004141"/>
    </source>
</evidence>
<keyword evidence="4" id="KW-0472">Membrane</keyword>
<evidence type="ECO:0000256" key="2">
    <source>
        <dbReference type="ARBA" id="ARBA00022692"/>
    </source>
</evidence>
<dbReference type="Ensembl" id="ENSMGAT00000025380.1">
    <property type="protein sequence ID" value="ENSMGAP00000021337.1"/>
    <property type="gene ID" value="ENSMGAG00000018957.1"/>
</dbReference>
<dbReference type="Proteomes" id="UP000001645">
    <property type="component" value="Unplaced"/>
</dbReference>
<evidence type="ECO:0000313" key="6">
    <source>
        <dbReference type="Proteomes" id="UP000001645"/>
    </source>
</evidence>
<keyword evidence="6" id="KW-1185">Reference proteome</keyword>
<dbReference type="GO" id="GO:0016020">
    <property type="term" value="C:membrane"/>
    <property type="evidence" value="ECO:0007669"/>
    <property type="project" value="UniProtKB-SubCell"/>
</dbReference>
<protein>
    <recommendedName>
        <fullName evidence="7">Epithelial membrane protein 3</fullName>
    </recommendedName>
</protein>
<organism evidence="5 6">
    <name type="scientific">Meleagris gallopavo</name>
    <name type="common">Wild turkey</name>
    <dbReference type="NCBI Taxonomy" id="9103"/>
    <lineage>
        <taxon>Eukaryota</taxon>
        <taxon>Metazoa</taxon>
        <taxon>Chordata</taxon>
        <taxon>Craniata</taxon>
        <taxon>Vertebrata</taxon>
        <taxon>Euteleostomi</taxon>
        <taxon>Archelosauria</taxon>
        <taxon>Archosauria</taxon>
        <taxon>Dinosauria</taxon>
        <taxon>Saurischia</taxon>
        <taxon>Theropoda</taxon>
        <taxon>Coelurosauria</taxon>
        <taxon>Aves</taxon>
        <taxon>Neognathae</taxon>
        <taxon>Galloanserae</taxon>
        <taxon>Galliformes</taxon>
        <taxon>Phasianidae</taxon>
        <taxon>Meleagridinae</taxon>
        <taxon>Meleagris</taxon>
    </lineage>
</organism>
<reference evidence="5" key="2">
    <citation type="submission" date="2025-08" db="UniProtKB">
        <authorList>
            <consortium name="Ensembl"/>
        </authorList>
    </citation>
    <scope>IDENTIFICATION</scope>
</reference>
<accession>A0A803XP91</accession>
<evidence type="ECO:0000256" key="4">
    <source>
        <dbReference type="ARBA" id="ARBA00023136"/>
    </source>
</evidence>
<dbReference type="Pfam" id="PF00822">
    <property type="entry name" value="PMP22_Claudin"/>
    <property type="match status" value="1"/>
</dbReference>
<proteinExistence type="predicted"/>
<evidence type="ECO:0000313" key="5">
    <source>
        <dbReference type="Ensembl" id="ENSMGAP00000021337.1"/>
    </source>
</evidence>
<keyword evidence="2" id="KW-0812">Transmembrane</keyword>